<dbReference type="AlphaFoldDB" id="A0A9N8VDM8"/>
<organism evidence="1 2">
    <name type="scientific">Diversispora eburnea</name>
    <dbReference type="NCBI Taxonomy" id="1213867"/>
    <lineage>
        <taxon>Eukaryota</taxon>
        <taxon>Fungi</taxon>
        <taxon>Fungi incertae sedis</taxon>
        <taxon>Mucoromycota</taxon>
        <taxon>Glomeromycotina</taxon>
        <taxon>Glomeromycetes</taxon>
        <taxon>Diversisporales</taxon>
        <taxon>Diversisporaceae</taxon>
        <taxon>Diversispora</taxon>
    </lineage>
</organism>
<dbReference type="OrthoDB" id="2384430at2759"/>
<accession>A0A9N8VDM8</accession>
<dbReference type="Pfam" id="PF08238">
    <property type="entry name" value="Sel1"/>
    <property type="match status" value="2"/>
</dbReference>
<proteinExistence type="predicted"/>
<dbReference type="InterPro" id="IPR006597">
    <property type="entry name" value="Sel1-like"/>
</dbReference>
<evidence type="ECO:0000313" key="1">
    <source>
        <dbReference type="EMBL" id="CAG8447561.1"/>
    </source>
</evidence>
<dbReference type="Proteomes" id="UP000789706">
    <property type="component" value="Unassembled WGS sequence"/>
</dbReference>
<reference evidence="1" key="1">
    <citation type="submission" date="2021-06" db="EMBL/GenBank/DDBJ databases">
        <authorList>
            <person name="Kallberg Y."/>
            <person name="Tangrot J."/>
            <person name="Rosling A."/>
        </authorList>
    </citation>
    <scope>NUCLEOTIDE SEQUENCE</scope>
    <source>
        <strain evidence="1">AZ414A</strain>
    </source>
</reference>
<evidence type="ECO:0000313" key="2">
    <source>
        <dbReference type="Proteomes" id="UP000789706"/>
    </source>
</evidence>
<dbReference type="Gene3D" id="1.25.40.10">
    <property type="entry name" value="Tetratricopeptide repeat domain"/>
    <property type="match status" value="1"/>
</dbReference>
<gene>
    <name evidence="1" type="ORF">DEBURN_LOCUS1901</name>
</gene>
<name>A0A9N8VDM8_9GLOM</name>
<feature type="non-terminal residue" evidence="1">
    <location>
        <position position="65"/>
    </location>
</feature>
<dbReference type="SUPFAM" id="SSF81901">
    <property type="entry name" value="HCP-like"/>
    <property type="match status" value="1"/>
</dbReference>
<sequence length="65" mass="7843">IYHAFEWYKKAAENDDADGQYRLGKCFYEGYGTKKDIVNAVYCTFPGFRFFWLYYLGHMYEIAKE</sequence>
<protein>
    <submittedName>
        <fullName evidence="1">5030_t:CDS:1</fullName>
    </submittedName>
</protein>
<dbReference type="InterPro" id="IPR011990">
    <property type="entry name" value="TPR-like_helical_dom_sf"/>
</dbReference>
<dbReference type="EMBL" id="CAJVPK010000094">
    <property type="protein sequence ID" value="CAG8447561.1"/>
    <property type="molecule type" value="Genomic_DNA"/>
</dbReference>
<comment type="caution">
    <text evidence="1">The sequence shown here is derived from an EMBL/GenBank/DDBJ whole genome shotgun (WGS) entry which is preliminary data.</text>
</comment>
<keyword evidence="2" id="KW-1185">Reference proteome</keyword>